<reference evidence="2 3" key="1">
    <citation type="journal article" date="2019" name="Int. J. Syst. Evol. Microbiol.">
        <title>The Global Catalogue of Microorganisms (GCM) 10K type strain sequencing project: providing services to taxonomists for standard genome sequencing and annotation.</title>
        <authorList>
            <consortium name="The Broad Institute Genomics Platform"/>
            <consortium name="The Broad Institute Genome Sequencing Center for Infectious Disease"/>
            <person name="Wu L."/>
            <person name="Ma J."/>
        </authorList>
    </citation>
    <scope>NUCLEOTIDE SEQUENCE [LARGE SCALE GENOMIC DNA]</scope>
    <source>
        <strain evidence="2 3">JCM 16365</strain>
    </source>
</reference>
<proteinExistence type="predicted"/>
<sequence length="68" mass="7080">MGDGIDMRPGLHGYGSWLSADAQIPMAPEAFCARPDVLNTPGSDTTSKTLHRESESDGAACAGTTRSL</sequence>
<keyword evidence="3" id="KW-1185">Reference proteome</keyword>
<dbReference type="EMBL" id="BAAARI010000011">
    <property type="protein sequence ID" value="GAA2577987.1"/>
    <property type="molecule type" value="Genomic_DNA"/>
</dbReference>
<gene>
    <name evidence="2" type="ORF">GCM10009862_16620</name>
</gene>
<dbReference type="Proteomes" id="UP001500274">
    <property type="component" value="Unassembled WGS sequence"/>
</dbReference>
<organism evidence="2 3">
    <name type="scientific">Microbacterium binotii</name>
    <dbReference type="NCBI Taxonomy" id="462710"/>
    <lineage>
        <taxon>Bacteria</taxon>
        <taxon>Bacillati</taxon>
        <taxon>Actinomycetota</taxon>
        <taxon>Actinomycetes</taxon>
        <taxon>Micrococcales</taxon>
        <taxon>Microbacteriaceae</taxon>
        <taxon>Microbacterium</taxon>
    </lineage>
</organism>
<protein>
    <submittedName>
        <fullName evidence="2">Uncharacterized protein</fullName>
    </submittedName>
</protein>
<evidence type="ECO:0000313" key="3">
    <source>
        <dbReference type="Proteomes" id="UP001500274"/>
    </source>
</evidence>
<comment type="caution">
    <text evidence="2">The sequence shown here is derived from an EMBL/GenBank/DDBJ whole genome shotgun (WGS) entry which is preliminary data.</text>
</comment>
<accession>A0ABN3PBW1</accession>
<feature type="region of interest" description="Disordered" evidence="1">
    <location>
        <begin position="35"/>
        <end position="68"/>
    </location>
</feature>
<name>A0ABN3PBW1_9MICO</name>
<evidence type="ECO:0000256" key="1">
    <source>
        <dbReference type="SAM" id="MobiDB-lite"/>
    </source>
</evidence>
<evidence type="ECO:0000313" key="2">
    <source>
        <dbReference type="EMBL" id="GAA2577987.1"/>
    </source>
</evidence>